<protein>
    <submittedName>
        <fullName evidence="1">Bacteriocin maturation protein</fullName>
    </submittedName>
</protein>
<proteinExistence type="predicted"/>
<dbReference type="InterPro" id="IPR035985">
    <property type="entry name" value="Ubiquitin-activating_enz"/>
</dbReference>
<evidence type="ECO:0000313" key="2">
    <source>
        <dbReference type="Proteomes" id="UP001579974"/>
    </source>
</evidence>
<dbReference type="SUPFAM" id="SSF69572">
    <property type="entry name" value="Activating enzymes of the ubiquitin-like proteins"/>
    <property type="match status" value="1"/>
</dbReference>
<dbReference type="RefSeq" id="WP_275474731.1">
    <property type="nucleotide sequence ID" value="NZ_CP162940.1"/>
</dbReference>
<evidence type="ECO:0000313" key="1">
    <source>
        <dbReference type="EMBL" id="MFB5190655.1"/>
    </source>
</evidence>
<gene>
    <name evidence="1" type="ORF">KKP3000_004126</name>
</gene>
<accession>A0ABV5AEJ9</accession>
<comment type="caution">
    <text evidence="1">The sequence shown here is derived from an EMBL/GenBank/DDBJ whole genome shotgun (WGS) entry which is preliminary data.</text>
</comment>
<dbReference type="EMBL" id="JBDXSU010000006">
    <property type="protein sequence ID" value="MFB5190655.1"/>
    <property type="molecule type" value="Genomic_DNA"/>
</dbReference>
<reference evidence="1 2" key="1">
    <citation type="journal article" date="2024" name="Int. J. Mol. Sci.">
        <title>Exploration of Alicyclobacillus spp. Genome in Search of Antibiotic Resistance.</title>
        <authorList>
            <person name="Bucka-Kolendo J."/>
            <person name="Kiousi D.E."/>
            <person name="Dekowska A."/>
            <person name="Mikolajczuk-Szczyrba A."/>
            <person name="Karadedos D.M."/>
            <person name="Michael P."/>
            <person name="Galanis A."/>
            <person name="Sokolowska B."/>
        </authorList>
    </citation>
    <scope>NUCLEOTIDE SEQUENCE [LARGE SCALE GENOMIC DNA]</scope>
    <source>
        <strain evidence="1 2">KKP 3000</strain>
    </source>
</reference>
<keyword evidence="2" id="KW-1185">Reference proteome</keyword>
<dbReference type="Proteomes" id="UP001579974">
    <property type="component" value="Unassembled WGS sequence"/>
</dbReference>
<sequence>MGSIQPWMRLKVKGDTFFLPDADGKVYFRNNVGSFRLDGASVQAWIEKLLPVFDGQHTLASLTDGLPTPYRDRIFEVAGILYDNGFVRDVSVDVQHQLSEEVVQHYAPQIEFIDNAIGSGAYRFQTYRNSNVLAIGTGALLVSLVAALLESGLAAINLVIDDQGGEHLSRLEEVVSSYRDLDDGVAVHDLTEQVNDLASLEKVVQTMDAMLYISQTGDLDELRRVEAVCRRERKLFIAATVVDGLGLVIPTVWPDSTLGVDSGFDAVWRRIQRTAFERDLHVSGLTGTSGAVLANVLVFELFKTITEVDRATGYRLYMLDVETLEGKWHEVIPVSVVGRIGAERRIANLDERLAADVGPSMNEVLAYFGRMTDTATGIFHVWDEGGLSQLPLAQCLIQPVVPVPSGPAELLAQMVCTGFTHEEARCEAGLTGLEEYVRRRMGGMTDDGHLLGIGAGGTVAEAVGRGLQARLTMELRRALDESPATIRLIELGEIADEKCRFYLQALRAMGIDPVVGISHDAFGFPVAWVGTNGRFVGSVGFCLSMALQRTLAYALRCESAEEEDDLAEDTRCVSTAVAQLEREEAVAPTDVEAWPGFYGEEVTAALDALAHSGKDVQVLDLALEPFLTDVLAGVIGVFIQQGGSR</sequence>
<dbReference type="Gene3D" id="3.40.50.720">
    <property type="entry name" value="NAD(P)-binding Rossmann-like Domain"/>
    <property type="match status" value="1"/>
</dbReference>
<organism evidence="1 2">
    <name type="scientific">Alicyclobacillus fastidiosus</name>
    <dbReference type="NCBI Taxonomy" id="392011"/>
    <lineage>
        <taxon>Bacteria</taxon>
        <taxon>Bacillati</taxon>
        <taxon>Bacillota</taxon>
        <taxon>Bacilli</taxon>
        <taxon>Bacillales</taxon>
        <taxon>Alicyclobacillaceae</taxon>
        <taxon>Alicyclobacillus</taxon>
    </lineage>
</organism>
<name>A0ABV5AEJ9_9BACL</name>